<accession>A0A6G4W8T6</accession>
<dbReference type="AlphaFoldDB" id="A0A6G4W8T6"/>
<feature type="transmembrane region" description="Helical" evidence="1">
    <location>
        <begin position="62"/>
        <end position="84"/>
    </location>
</feature>
<evidence type="ECO:0000256" key="1">
    <source>
        <dbReference type="SAM" id="Phobius"/>
    </source>
</evidence>
<keyword evidence="3" id="KW-1185">Reference proteome</keyword>
<feature type="transmembrane region" description="Helical" evidence="1">
    <location>
        <begin position="131"/>
        <end position="151"/>
    </location>
</feature>
<organism evidence="2 3">
    <name type="scientific">Allomesorhizobium camelthorni</name>
    <dbReference type="NCBI Taxonomy" id="475069"/>
    <lineage>
        <taxon>Bacteria</taxon>
        <taxon>Pseudomonadati</taxon>
        <taxon>Pseudomonadota</taxon>
        <taxon>Alphaproteobacteria</taxon>
        <taxon>Hyphomicrobiales</taxon>
        <taxon>Phyllobacteriaceae</taxon>
        <taxon>Allomesorhizobium</taxon>
    </lineage>
</organism>
<protein>
    <recommendedName>
        <fullName evidence="4">Transmembrane protein</fullName>
    </recommendedName>
</protein>
<evidence type="ECO:0000313" key="3">
    <source>
        <dbReference type="Proteomes" id="UP001642900"/>
    </source>
</evidence>
<feature type="transmembrane region" description="Helical" evidence="1">
    <location>
        <begin position="29"/>
        <end position="56"/>
    </location>
</feature>
<feature type="transmembrane region" description="Helical" evidence="1">
    <location>
        <begin position="96"/>
        <end position="119"/>
    </location>
</feature>
<dbReference type="RefSeq" id="WP_165025755.1">
    <property type="nucleotide sequence ID" value="NZ_JAAKZF010000006.1"/>
</dbReference>
<feature type="transmembrane region" description="Helical" evidence="1">
    <location>
        <begin position="158"/>
        <end position="175"/>
    </location>
</feature>
<dbReference type="Proteomes" id="UP001642900">
    <property type="component" value="Unassembled WGS sequence"/>
</dbReference>
<keyword evidence="1" id="KW-0812">Transmembrane</keyword>
<evidence type="ECO:0008006" key="4">
    <source>
        <dbReference type="Google" id="ProtNLM"/>
    </source>
</evidence>
<comment type="caution">
    <text evidence="2">The sequence shown here is derived from an EMBL/GenBank/DDBJ whole genome shotgun (WGS) entry which is preliminary data.</text>
</comment>
<keyword evidence="1" id="KW-1133">Transmembrane helix</keyword>
<keyword evidence="1" id="KW-0472">Membrane</keyword>
<gene>
    <name evidence="2" type="ORF">G6N73_07470</name>
</gene>
<name>A0A6G4W8T6_9HYPH</name>
<proteinExistence type="predicted"/>
<dbReference type="EMBL" id="JAAKZF010000006">
    <property type="protein sequence ID" value="NGO51019.1"/>
    <property type="molecule type" value="Genomic_DNA"/>
</dbReference>
<reference evidence="2 3" key="1">
    <citation type="submission" date="2020-02" db="EMBL/GenBank/DDBJ databases">
        <title>Genome sequence of strain CCNWXJ40-4.</title>
        <authorList>
            <person name="Gao J."/>
            <person name="Sun J."/>
        </authorList>
    </citation>
    <scope>NUCLEOTIDE SEQUENCE [LARGE SCALE GENOMIC DNA]</scope>
    <source>
        <strain evidence="2 3">CCNWXJ 40-4</strain>
    </source>
</reference>
<sequence length="179" mass="19518">MILPVDSAAHGRPASRAFSARLRRARPSLATTFAGAILWGLAMGAGAYANLFLGAWETPAKLQFVAALFAVGGALAFPLGLFLARFFSEERRVEASFAAALLCFAAATVAVTAVLYAIQYRSYYSAWHAEAFSITWMFQLVFTTLAALYQFSVLGVRLFFPFGFLALFAAAFWFARSPR</sequence>
<evidence type="ECO:0000313" key="2">
    <source>
        <dbReference type="EMBL" id="NGO51019.1"/>
    </source>
</evidence>